<organism evidence="2 3">
    <name type="scientific">Aspergillus eucalypticola (strain CBS 122712 / IBT 29274)</name>
    <dbReference type="NCBI Taxonomy" id="1448314"/>
    <lineage>
        <taxon>Eukaryota</taxon>
        <taxon>Fungi</taxon>
        <taxon>Dikarya</taxon>
        <taxon>Ascomycota</taxon>
        <taxon>Pezizomycotina</taxon>
        <taxon>Eurotiomycetes</taxon>
        <taxon>Eurotiomycetidae</taxon>
        <taxon>Eurotiales</taxon>
        <taxon>Aspergillaceae</taxon>
        <taxon>Aspergillus</taxon>
        <taxon>Aspergillus subgen. Circumdati</taxon>
    </lineage>
</organism>
<comment type="caution">
    <text evidence="2">The sequence shown here is derived from an EMBL/GenBank/DDBJ whole genome shotgun (WGS) entry which is preliminary data.</text>
</comment>
<evidence type="ECO:0000313" key="3">
    <source>
        <dbReference type="Proteomes" id="UP000246171"/>
    </source>
</evidence>
<dbReference type="Proteomes" id="UP000246171">
    <property type="component" value="Unassembled WGS sequence"/>
</dbReference>
<name>A0A317VFF8_ASPEC</name>
<feature type="transmembrane region" description="Helical" evidence="1">
    <location>
        <begin position="54"/>
        <end position="74"/>
    </location>
</feature>
<dbReference type="GeneID" id="37058723"/>
<dbReference type="AlphaFoldDB" id="A0A317VFF8"/>
<dbReference type="EMBL" id="MSFU01000014">
    <property type="protein sequence ID" value="PWY71951.1"/>
    <property type="molecule type" value="Genomic_DNA"/>
</dbReference>
<reference evidence="2" key="1">
    <citation type="submission" date="2016-12" db="EMBL/GenBank/DDBJ databases">
        <title>The genomes of Aspergillus section Nigri reveals drivers in fungal speciation.</title>
        <authorList>
            <consortium name="DOE Joint Genome Institute"/>
            <person name="Vesth T.C."/>
            <person name="Nybo J."/>
            <person name="Theobald S."/>
            <person name="Brandl J."/>
            <person name="Frisvad J.C."/>
            <person name="Nielsen K.F."/>
            <person name="Lyhne E.K."/>
            <person name="Kogle M.E."/>
            <person name="Kuo A."/>
            <person name="Riley R."/>
            <person name="Clum A."/>
            <person name="Nolan M."/>
            <person name="Lipzen A."/>
            <person name="Salamov A."/>
            <person name="Henrissat B."/>
            <person name="Wiebenga A."/>
            <person name="De vries R.P."/>
            <person name="Grigoriev I.V."/>
            <person name="Mortensen U.H."/>
            <person name="Andersen M.R."/>
            <person name="Baker S.E."/>
        </authorList>
    </citation>
    <scope>NUCLEOTIDE SEQUENCE</scope>
    <source>
        <strain evidence="2">CBS 122712</strain>
    </source>
</reference>
<keyword evidence="1" id="KW-0812">Transmembrane</keyword>
<proteinExistence type="predicted"/>
<protein>
    <submittedName>
        <fullName evidence="2">Uncharacterized protein</fullName>
    </submittedName>
</protein>
<accession>A0A317VFF8</accession>
<dbReference type="VEuPathDB" id="FungiDB:BO83DRAFT_44974"/>
<sequence length="100" mass="11155">MISGFAFFLSSLFYLGLIYHTLIIPSKALTQVSPLQLRLQSREPSCHQSSGDISGHGVLFFVSLFAFCLPITYLPTNDLRPDGYCDFLNFAPFHSCTLVC</sequence>
<keyword evidence="1" id="KW-1133">Transmembrane helix</keyword>
<evidence type="ECO:0000313" key="2">
    <source>
        <dbReference type="EMBL" id="PWY71951.1"/>
    </source>
</evidence>
<keyword evidence="1" id="KW-0472">Membrane</keyword>
<gene>
    <name evidence="2" type="ORF">BO83DRAFT_44974</name>
</gene>
<dbReference type="RefSeq" id="XP_025387546.1">
    <property type="nucleotide sequence ID" value="XM_025536761.1"/>
</dbReference>
<evidence type="ECO:0000256" key="1">
    <source>
        <dbReference type="SAM" id="Phobius"/>
    </source>
</evidence>
<keyword evidence="3" id="KW-1185">Reference proteome</keyword>